<dbReference type="EMBL" id="FWFU01000001">
    <property type="protein sequence ID" value="SLN15126.1"/>
    <property type="molecule type" value="Genomic_DNA"/>
</dbReference>
<sequence length="404" mass="42646">MLTFLRENLRWLAGGVLLTFASAFGQTWFISLFAGAIKDEYGLSDGGWGSLYTVATLASAALLFSRGSVVDTMRLSRLAPAIATGFALAALGMAVARDVWLLGLCIFLLRFCGQGMFSHIAMTAMGRWFEARRGQAVAITSLGHPASEIVIPLLAVLAIAGIGWRPTWIGVAVLLLLVVAPLLWLLLSEGRAPEGVEGGGARPGLMGRQWSRRDAARHWLLPALLPMLLTPGFIGTVVFFQQVHVADVKGWTLVGMAPAYSAYATSAVAASFAAGWAADRFGAQTLLPVLLLPMGLGIALIWPAEEVVAWHVALGVIGITQGMAGALWGVLLPVAYGTRHLGAIRSLATTIMVVSTAIGPGLTGILIDAGIDFPTQCLFMGAWCVALSLGAVMIARRLTRELTA</sequence>
<accession>A0A1X6YA08</accession>
<dbReference type="RefSeq" id="WP_085816064.1">
    <property type="nucleotide sequence ID" value="NZ_FWFU01000001.1"/>
</dbReference>
<dbReference type="Gene3D" id="1.20.1250.20">
    <property type="entry name" value="MFS general substrate transporter like domains"/>
    <property type="match status" value="2"/>
</dbReference>
<gene>
    <name evidence="6" type="ORF">ROH8110_00357</name>
</gene>
<feature type="domain" description="Major facilitator superfamily (MFS) profile" evidence="5">
    <location>
        <begin position="1"/>
        <end position="400"/>
    </location>
</feature>
<keyword evidence="1 4" id="KW-0812">Transmembrane</keyword>
<feature type="transmembrane region" description="Helical" evidence="4">
    <location>
        <begin position="373"/>
        <end position="395"/>
    </location>
</feature>
<keyword evidence="2 4" id="KW-1133">Transmembrane helix</keyword>
<evidence type="ECO:0000256" key="3">
    <source>
        <dbReference type="ARBA" id="ARBA00023136"/>
    </source>
</evidence>
<keyword evidence="3 4" id="KW-0472">Membrane</keyword>
<protein>
    <submittedName>
        <fullName evidence="6">Major Facilitator Superfamily protein</fullName>
    </submittedName>
</protein>
<dbReference type="Proteomes" id="UP000193207">
    <property type="component" value="Unassembled WGS sequence"/>
</dbReference>
<evidence type="ECO:0000313" key="6">
    <source>
        <dbReference type="EMBL" id="SLN15126.1"/>
    </source>
</evidence>
<feature type="transmembrane region" description="Helical" evidence="4">
    <location>
        <begin position="308"/>
        <end position="335"/>
    </location>
</feature>
<dbReference type="InterPro" id="IPR036259">
    <property type="entry name" value="MFS_trans_sf"/>
</dbReference>
<evidence type="ECO:0000313" key="7">
    <source>
        <dbReference type="Proteomes" id="UP000193207"/>
    </source>
</evidence>
<feature type="transmembrane region" description="Helical" evidence="4">
    <location>
        <begin position="260"/>
        <end position="278"/>
    </location>
</feature>
<feature type="transmembrane region" description="Helical" evidence="4">
    <location>
        <begin position="46"/>
        <end position="65"/>
    </location>
</feature>
<dbReference type="PANTHER" id="PTHR11360">
    <property type="entry name" value="MONOCARBOXYLATE TRANSPORTER"/>
    <property type="match status" value="1"/>
</dbReference>
<feature type="transmembrane region" description="Helical" evidence="4">
    <location>
        <begin position="101"/>
        <end position="124"/>
    </location>
</feature>
<dbReference type="OrthoDB" id="1404228at2"/>
<evidence type="ECO:0000259" key="5">
    <source>
        <dbReference type="PROSITE" id="PS50850"/>
    </source>
</evidence>
<evidence type="ECO:0000256" key="2">
    <source>
        <dbReference type="ARBA" id="ARBA00022989"/>
    </source>
</evidence>
<dbReference type="InterPro" id="IPR020846">
    <property type="entry name" value="MFS_dom"/>
</dbReference>
<organism evidence="6 7">
    <name type="scientific">Roseovarius halotolerans</name>
    <dbReference type="NCBI Taxonomy" id="505353"/>
    <lineage>
        <taxon>Bacteria</taxon>
        <taxon>Pseudomonadati</taxon>
        <taxon>Pseudomonadota</taxon>
        <taxon>Alphaproteobacteria</taxon>
        <taxon>Rhodobacterales</taxon>
        <taxon>Roseobacteraceae</taxon>
        <taxon>Roseovarius</taxon>
    </lineage>
</organism>
<dbReference type="PROSITE" id="PS50850">
    <property type="entry name" value="MFS"/>
    <property type="match status" value="1"/>
</dbReference>
<name>A0A1X6YA08_9RHOB</name>
<proteinExistence type="predicted"/>
<evidence type="ECO:0000256" key="1">
    <source>
        <dbReference type="ARBA" id="ARBA00022692"/>
    </source>
</evidence>
<feature type="transmembrane region" description="Helical" evidence="4">
    <location>
        <begin position="285"/>
        <end position="302"/>
    </location>
</feature>
<feature type="transmembrane region" description="Helical" evidence="4">
    <location>
        <begin position="77"/>
        <end position="95"/>
    </location>
</feature>
<feature type="transmembrane region" description="Helical" evidence="4">
    <location>
        <begin position="12"/>
        <end position="34"/>
    </location>
</feature>
<feature type="transmembrane region" description="Helical" evidence="4">
    <location>
        <begin position="136"/>
        <end position="162"/>
    </location>
</feature>
<dbReference type="InterPro" id="IPR050327">
    <property type="entry name" value="Proton-linked_MCT"/>
</dbReference>
<feature type="transmembrane region" description="Helical" evidence="4">
    <location>
        <begin position="168"/>
        <end position="187"/>
    </location>
</feature>
<feature type="transmembrane region" description="Helical" evidence="4">
    <location>
        <begin position="219"/>
        <end position="240"/>
    </location>
</feature>
<evidence type="ECO:0000256" key="4">
    <source>
        <dbReference type="SAM" id="Phobius"/>
    </source>
</evidence>
<reference evidence="6 7" key="1">
    <citation type="submission" date="2017-03" db="EMBL/GenBank/DDBJ databases">
        <authorList>
            <person name="Afonso C.L."/>
            <person name="Miller P.J."/>
            <person name="Scott M.A."/>
            <person name="Spackman E."/>
            <person name="Goraichik I."/>
            <person name="Dimitrov K.M."/>
            <person name="Suarez D.L."/>
            <person name="Swayne D.E."/>
        </authorList>
    </citation>
    <scope>NUCLEOTIDE SEQUENCE [LARGE SCALE GENOMIC DNA]</scope>
    <source>
        <strain evidence="6 7">CECT 8110</strain>
    </source>
</reference>
<dbReference type="Pfam" id="PF07690">
    <property type="entry name" value="MFS_1"/>
    <property type="match status" value="1"/>
</dbReference>
<dbReference type="SUPFAM" id="SSF103473">
    <property type="entry name" value="MFS general substrate transporter"/>
    <property type="match status" value="1"/>
</dbReference>
<keyword evidence="7" id="KW-1185">Reference proteome</keyword>
<feature type="transmembrane region" description="Helical" evidence="4">
    <location>
        <begin position="347"/>
        <end position="367"/>
    </location>
</feature>
<dbReference type="AlphaFoldDB" id="A0A1X6YA08"/>
<dbReference type="InterPro" id="IPR011701">
    <property type="entry name" value="MFS"/>
</dbReference>
<dbReference type="GO" id="GO:0022857">
    <property type="term" value="F:transmembrane transporter activity"/>
    <property type="evidence" value="ECO:0007669"/>
    <property type="project" value="InterPro"/>
</dbReference>